<reference evidence="1" key="1">
    <citation type="journal article" date="2022" name="bioRxiv">
        <title>Sequencing and chromosome-scale assembly of the giantPleurodeles waltlgenome.</title>
        <authorList>
            <person name="Brown T."/>
            <person name="Elewa A."/>
            <person name="Iarovenko S."/>
            <person name="Subramanian E."/>
            <person name="Araus A.J."/>
            <person name="Petzold A."/>
            <person name="Susuki M."/>
            <person name="Suzuki K.-i.T."/>
            <person name="Hayashi T."/>
            <person name="Toyoda A."/>
            <person name="Oliveira C."/>
            <person name="Osipova E."/>
            <person name="Leigh N.D."/>
            <person name="Simon A."/>
            <person name="Yun M.H."/>
        </authorList>
    </citation>
    <scope>NUCLEOTIDE SEQUENCE</scope>
    <source>
        <strain evidence="1">20211129_DDA</strain>
        <tissue evidence="1">Liver</tissue>
    </source>
</reference>
<dbReference type="Proteomes" id="UP001066276">
    <property type="component" value="Chromosome 5"/>
</dbReference>
<evidence type="ECO:0000313" key="1">
    <source>
        <dbReference type="EMBL" id="KAJ1153684.1"/>
    </source>
</evidence>
<keyword evidence="2" id="KW-1185">Reference proteome</keyword>
<name>A0AAV7RN23_PLEWA</name>
<dbReference type="AlphaFoldDB" id="A0AAV7RN23"/>
<dbReference type="EMBL" id="JANPWB010000009">
    <property type="protein sequence ID" value="KAJ1153684.1"/>
    <property type="molecule type" value="Genomic_DNA"/>
</dbReference>
<protein>
    <submittedName>
        <fullName evidence="1">Uncharacterized protein</fullName>
    </submittedName>
</protein>
<sequence length="83" mass="9597">MGWPCSVFNIFYTPTRRKTTSICHIRVYEVCVQSNGWPSLDNRTMRRKLTIKICHARRGLKKTPHLETNNEVAGFVESVCSLL</sequence>
<organism evidence="1 2">
    <name type="scientific">Pleurodeles waltl</name>
    <name type="common">Iberian ribbed newt</name>
    <dbReference type="NCBI Taxonomy" id="8319"/>
    <lineage>
        <taxon>Eukaryota</taxon>
        <taxon>Metazoa</taxon>
        <taxon>Chordata</taxon>
        <taxon>Craniata</taxon>
        <taxon>Vertebrata</taxon>
        <taxon>Euteleostomi</taxon>
        <taxon>Amphibia</taxon>
        <taxon>Batrachia</taxon>
        <taxon>Caudata</taxon>
        <taxon>Salamandroidea</taxon>
        <taxon>Salamandridae</taxon>
        <taxon>Pleurodelinae</taxon>
        <taxon>Pleurodeles</taxon>
    </lineage>
</organism>
<gene>
    <name evidence="1" type="ORF">NDU88_006442</name>
</gene>
<proteinExistence type="predicted"/>
<accession>A0AAV7RN23</accession>
<comment type="caution">
    <text evidence="1">The sequence shown here is derived from an EMBL/GenBank/DDBJ whole genome shotgun (WGS) entry which is preliminary data.</text>
</comment>
<evidence type="ECO:0000313" key="2">
    <source>
        <dbReference type="Proteomes" id="UP001066276"/>
    </source>
</evidence>